<name>A0ABS9V5M0_9BACT</name>
<organism evidence="2 3">
    <name type="scientific">Belliella filtrata</name>
    <dbReference type="NCBI Taxonomy" id="2923435"/>
    <lineage>
        <taxon>Bacteria</taxon>
        <taxon>Pseudomonadati</taxon>
        <taxon>Bacteroidota</taxon>
        <taxon>Cytophagia</taxon>
        <taxon>Cytophagales</taxon>
        <taxon>Cyclobacteriaceae</taxon>
        <taxon>Belliella</taxon>
    </lineage>
</organism>
<dbReference type="Proteomes" id="UP001165489">
    <property type="component" value="Unassembled WGS sequence"/>
</dbReference>
<evidence type="ECO:0008006" key="4">
    <source>
        <dbReference type="Google" id="ProtNLM"/>
    </source>
</evidence>
<dbReference type="RefSeq" id="WP_241350102.1">
    <property type="nucleotide sequence ID" value="NZ_JAKZGP010000098.1"/>
</dbReference>
<reference evidence="2" key="1">
    <citation type="submission" date="2022-03" db="EMBL/GenBank/DDBJ databases">
        <title>De novo assembled genomes of Belliella spp. (Cyclobacteriaceae) strains.</title>
        <authorList>
            <person name="Szabo A."/>
            <person name="Korponai K."/>
            <person name="Felfoldi T."/>
        </authorList>
    </citation>
    <scope>NUCLEOTIDE SEQUENCE</scope>
    <source>
        <strain evidence="2">DSM 111904</strain>
    </source>
</reference>
<dbReference type="EMBL" id="JAKZGP010000098">
    <property type="protein sequence ID" value="MCH7411673.1"/>
    <property type="molecule type" value="Genomic_DNA"/>
</dbReference>
<comment type="caution">
    <text evidence="2">The sequence shown here is derived from an EMBL/GenBank/DDBJ whole genome shotgun (WGS) entry which is preliminary data.</text>
</comment>
<protein>
    <recommendedName>
        <fullName evidence="4">DUF4136 domain-containing protein</fullName>
    </recommendedName>
</protein>
<evidence type="ECO:0000313" key="2">
    <source>
        <dbReference type="EMBL" id="MCH7411673.1"/>
    </source>
</evidence>
<keyword evidence="3" id="KW-1185">Reference proteome</keyword>
<feature type="signal peptide" evidence="1">
    <location>
        <begin position="1"/>
        <end position="18"/>
    </location>
</feature>
<keyword evidence="1" id="KW-0732">Signal</keyword>
<evidence type="ECO:0000313" key="3">
    <source>
        <dbReference type="Proteomes" id="UP001165489"/>
    </source>
</evidence>
<gene>
    <name evidence="2" type="ORF">MM239_19965</name>
</gene>
<accession>A0ABS9V5M0</accession>
<proteinExistence type="predicted"/>
<sequence>MKNSILITLIGFLTLSWACAPSTQITASWKSEEAKSGYTSIYIAALTEDLQIRQSIENEFSSRLQNRSVSTTKSIESLRPDFFDEREPSKDKILEAIQATNSEAILTVTLIDIEEEERYVQGGPVGGGFAPMGRFGYYGNFGGYFNHWHGAGWNQGYYVKDKEYFLETNLYDSSSLELLWSAQSKTLNPNDIESFAREFVDSMKKELRSEGLIN</sequence>
<evidence type="ECO:0000256" key="1">
    <source>
        <dbReference type="SAM" id="SignalP"/>
    </source>
</evidence>
<feature type="chain" id="PRO_5046545763" description="DUF4136 domain-containing protein" evidence="1">
    <location>
        <begin position="19"/>
        <end position="214"/>
    </location>
</feature>